<evidence type="ECO:0000313" key="2">
    <source>
        <dbReference type="Proteomes" id="UP000017984"/>
    </source>
</evidence>
<organism evidence="1 2">
    <name type="scientific">Streptomyces roseochromogenus subsp. oscitans DS 12.976</name>
    <dbReference type="NCBI Taxonomy" id="1352936"/>
    <lineage>
        <taxon>Bacteria</taxon>
        <taxon>Bacillati</taxon>
        <taxon>Actinomycetota</taxon>
        <taxon>Actinomycetes</taxon>
        <taxon>Kitasatosporales</taxon>
        <taxon>Streptomycetaceae</taxon>
        <taxon>Streptomyces</taxon>
    </lineage>
</organism>
<dbReference type="AlphaFoldDB" id="V6K5S3"/>
<dbReference type="Proteomes" id="UP000017984">
    <property type="component" value="Chromosome"/>
</dbReference>
<protein>
    <submittedName>
        <fullName evidence="1">Uncharacterized protein</fullName>
    </submittedName>
</protein>
<evidence type="ECO:0000313" key="1">
    <source>
        <dbReference type="EMBL" id="EST27403.1"/>
    </source>
</evidence>
<keyword evidence="2" id="KW-1185">Reference proteome</keyword>
<name>V6K5S3_STRRC</name>
<sequence length="125" mass="13773">MAMSSTHGEHRRVRITAAPNDGAVIEIDGHDVASSVEAYRITQTVDEGPEVTLYVQQGWRGLEFDGLAEVVVEPSDVRQVVIGFLDAVDWRRLDEAVLDRDDLDGQPGELTRGMLAQLREWAASA</sequence>
<dbReference type="STRING" id="1352936.M878_25740"/>
<dbReference type="HOGENOM" id="CLU_2014025_0_0_11"/>
<gene>
    <name evidence="1" type="ORF">M878_25740</name>
</gene>
<dbReference type="PATRIC" id="fig|1352936.5.peg.5367"/>
<comment type="caution">
    <text evidence="1">The sequence shown here is derived from an EMBL/GenBank/DDBJ whole genome shotgun (WGS) entry which is preliminary data.</text>
</comment>
<proteinExistence type="predicted"/>
<dbReference type="EMBL" id="AWQX01000214">
    <property type="protein sequence ID" value="EST27403.1"/>
    <property type="molecule type" value="Genomic_DNA"/>
</dbReference>
<accession>V6K5S3</accession>
<reference evidence="1 2" key="1">
    <citation type="journal article" date="2014" name="Genome Announc.">
        <title>Draft Genome Sequence of Streptomyces roseochromogenes subsp. oscitans DS 12.976, Producer of the Aminocoumarin Antibiotic Clorobiocin.</title>
        <authorList>
            <person name="Ruckert C."/>
            <person name="Kalinowski J."/>
            <person name="Heide L."/>
            <person name="Apel A.K."/>
        </authorList>
    </citation>
    <scope>NUCLEOTIDE SEQUENCE [LARGE SCALE GENOMIC DNA]</scope>
    <source>
        <strain evidence="1 2">DS 12.976</strain>
    </source>
</reference>